<evidence type="ECO:0000313" key="4">
    <source>
        <dbReference type="Proteomes" id="UP000250369"/>
    </source>
</evidence>
<dbReference type="AlphaFoldDB" id="A0A329MTW9"/>
<dbReference type="Proteomes" id="UP000250369">
    <property type="component" value="Unassembled WGS sequence"/>
</dbReference>
<proteinExistence type="predicted"/>
<sequence>MDIAVIGYGFRGKVLSDIMLKLNDKVRISAIADPRRREIAEQLGERAAGIRFYDTEDELLAQEKPDGIIIGTRCSSHTSIALKVLARKIPCILEKPVSTTLPDLLALKEAYESSGTVVAVPFALRLNPLGLAAKEIADSGKLGTIEHVQAVNNVHYGSVYFQNWYRDERETGGMFLQKATHDFDLIQYILNLKPTWVSAMKSKQIFKGDKPAGLICERCDEQLTCPESAVLHKQKGEPVHGNQCCFAVDTGNEDSGSALIEYENGMHASYSHNFFARNHAATRKFRFLGYKGTMEFDYHTNRLQVFMHHSKRVETYEIPYGNDTHGGGDIAVCQSLLDTISKGLPARTRMEDALLSALLCIKARQAAETRVYEQVAWPS</sequence>
<reference evidence="3 4" key="1">
    <citation type="journal article" date="2009" name="Int. J. Syst. Evol. Microbiol.">
        <title>Paenibacillus contaminans sp. nov., isolated from a contaminated laboratory plate.</title>
        <authorList>
            <person name="Chou J.H."/>
            <person name="Lee J.H."/>
            <person name="Lin M.C."/>
            <person name="Chang P.S."/>
            <person name="Arun A.B."/>
            <person name="Young C.C."/>
            <person name="Chen W.M."/>
        </authorList>
    </citation>
    <scope>NUCLEOTIDE SEQUENCE [LARGE SCALE GENOMIC DNA]</scope>
    <source>
        <strain evidence="3 4">CKOBP-6</strain>
    </source>
</reference>
<organism evidence="3 4">
    <name type="scientific">Paenibacillus contaminans</name>
    <dbReference type="NCBI Taxonomy" id="450362"/>
    <lineage>
        <taxon>Bacteria</taxon>
        <taxon>Bacillati</taxon>
        <taxon>Bacillota</taxon>
        <taxon>Bacilli</taxon>
        <taxon>Bacillales</taxon>
        <taxon>Paenibacillaceae</taxon>
        <taxon>Paenibacillus</taxon>
    </lineage>
</organism>
<dbReference type="SUPFAM" id="SSF51735">
    <property type="entry name" value="NAD(P)-binding Rossmann-fold domains"/>
    <property type="match status" value="1"/>
</dbReference>
<feature type="domain" description="GFO/IDH/MocA-like oxidoreductase" evidence="2">
    <location>
        <begin position="132"/>
        <end position="294"/>
    </location>
</feature>
<name>A0A329MTW9_9BACL</name>
<dbReference type="InterPro" id="IPR051450">
    <property type="entry name" value="Gfo/Idh/MocA_Oxidoreductases"/>
</dbReference>
<accession>A0A329MTW9</accession>
<dbReference type="PANTHER" id="PTHR43377:SF2">
    <property type="entry name" value="BINDING ROSSMANN FOLD OXIDOREDUCTASE, PUTATIVE (AFU_ORTHOLOGUE AFUA_4G00560)-RELATED"/>
    <property type="match status" value="1"/>
</dbReference>
<comment type="caution">
    <text evidence="3">The sequence shown here is derived from an EMBL/GenBank/DDBJ whole genome shotgun (WGS) entry which is preliminary data.</text>
</comment>
<dbReference type="InterPro" id="IPR000683">
    <property type="entry name" value="Gfo/Idh/MocA-like_OxRdtase_N"/>
</dbReference>
<dbReference type="Pfam" id="PF01408">
    <property type="entry name" value="GFO_IDH_MocA"/>
    <property type="match status" value="1"/>
</dbReference>
<protein>
    <submittedName>
        <fullName evidence="3">Gfo/Idh/MocA family oxidoreductase</fullName>
    </submittedName>
</protein>
<dbReference type="GO" id="GO:0000166">
    <property type="term" value="F:nucleotide binding"/>
    <property type="evidence" value="ECO:0007669"/>
    <property type="project" value="InterPro"/>
</dbReference>
<evidence type="ECO:0000313" key="3">
    <source>
        <dbReference type="EMBL" id="RAV23459.1"/>
    </source>
</evidence>
<dbReference type="SUPFAM" id="SSF55347">
    <property type="entry name" value="Glyceraldehyde-3-phosphate dehydrogenase-like, C-terminal domain"/>
    <property type="match status" value="1"/>
</dbReference>
<evidence type="ECO:0000259" key="1">
    <source>
        <dbReference type="Pfam" id="PF01408"/>
    </source>
</evidence>
<dbReference type="InterPro" id="IPR036291">
    <property type="entry name" value="NAD(P)-bd_dom_sf"/>
</dbReference>
<dbReference type="Gene3D" id="3.40.50.720">
    <property type="entry name" value="NAD(P)-binding Rossmann-like Domain"/>
    <property type="match status" value="1"/>
</dbReference>
<dbReference type="Gene3D" id="3.30.360.10">
    <property type="entry name" value="Dihydrodipicolinate Reductase, domain 2"/>
    <property type="match status" value="1"/>
</dbReference>
<dbReference type="PANTHER" id="PTHR43377">
    <property type="entry name" value="BILIVERDIN REDUCTASE A"/>
    <property type="match status" value="1"/>
</dbReference>
<keyword evidence="4" id="KW-1185">Reference proteome</keyword>
<dbReference type="EMBL" id="QMFB01000001">
    <property type="protein sequence ID" value="RAV23459.1"/>
    <property type="molecule type" value="Genomic_DNA"/>
</dbReference>
<dbReference type="Pfam" id="PF22725">
    <property type="entry name" value="GFO_IDH_MocA_C3"/>
    <property type="match status" value="1"/>
</dbReference>
<gene>
    <name evidence="3" type="ORF">DQG23_02530</name>
</gene>
<feature type="domain" description="Gfo/Idh/MocA-like oxidoreductase N-terminal" evidence="1">
    <location>
        <begin position="2"/>
        <end position="120"/>
    </location>
</feature>
<evidence type="ECO:0000259" key="2">
    <source>
        <dbReference type="Pfam" id="PF22725"/>
    </source>
</evidence>
<dbReference type="OrthoDB" id="9815825at2"/>
<dbReference type="InterPro" id="IPR055170">
    <property type="entry name" value="GFO_IDH_MocA-like_dom"/>
</dbReference>